<evidence type="ECO:0000256" key="17">
    <source>
        <dbReference type="HAMAP-Rule" id="MF_01006"/>
    </source>
</evidence>
<evidence type="ECO:0000256" key="4">
    <source>
        <dbReference type="ARBA" id="ARBA00021581"/>
    </source>
</evidence>
<evidence type="ECO:0000256" key="3">
    <source>
        <dbReference type="ARBA" id="ARBA00012374"/>
    </source>
</evidence>
<keyword evidence="19" id="KW-1185">Reference proteome</keyword>
<comment type="catalytic activity">
    <reaction evidence="16 17">
        <text>di-trans,octa-cis-undecaprenyl diphosphate + H2O = di-trans,octa-cis-undecaprenyl phosphate + phosphate + H(+)</text>
        <dbReference type="Rhea" id="RHEA:28094"/>
        <dbReference type="ChEBI" id="CHEBI:15377"/>
        <dbReference type="ChEBI" id="CHEBI:15378"/>
        <dbReference type="ChEBI" id="CHEBI:43474"/>
        <dbReference type="ChEBI" id="CHEBI:58405"/>
        <dbReference type="ChEBI" id="CHEBI:60392"/>
        <dbReference type="EC" id="3.6.1.27"/>
    </reaction>
</comment>
<evidence type="ECO:0000256" key="16">
    <source>
        <dbReference type="ARBA" id="ARBA00047594"/>
    </source>
</evidence>
<comment type="subcellular location">
    <subcellularLocation>
        <location evidence="1 17">Cell membrane</location>
        <topology evidence="1 17">Multi-pass membrane protein</topology>
    </subcellularLocation>
</comment>
<feature type="transmembrane region" description="Helical" evidence="17">
    <location>
        <begin position="99"/>
        <end position="119"/>
    </location>
</feature>
<evidence type="ECO:0000256" key="12">
    <source>
        <dbReference type="ARBA" id="ARBA00023251"/>
    </source>
</evidence>
<dbReference type="InterPro" id="IPR003824">
    <property type="entry name" value="UppP"/>
</dbReference>
<evidence type="ECO:0000256" key="5">
    <source>
        <dbReference type="ARBA" id="ARBA00022475"/>
    </source>
</evidence>
<evidence type="ECO:0000256" key="10">
    <source>
        <dbReference type="ARBA" id="ARBA00022989"/>
    </source>
</evidence>
<evidence type="ECO:0000256" key="15">
    <source>
        <dbReference type="ARBA" id="ARBA00032932"/>
    </source>
</evidence>
<sequence length="273" mass="29920">MTVWQGVVLGLVQGMTEFLPVSSTGHLVLLQKLWSLEADSLWFITMLHLGTLVAVVWVLRREVVYILTHPGSREARLVLTAVVPAAVIGAGFEDMFDRLFASGVTIGVEFVITGIILWWMDGVPAGRKDERSMTFMDALWIGIAQGAAILPALSRSGLTIASGLWRGLDRSCAGRFSFLVSIPAILGATLFEGWDGLRYGLGMPAQAWSAAWWGTVAACISGYLAVRTTMWLVAHSKMRWFAVYVWCLAGMILADQLLWHRYFPPLFASGAIG</sequence>
<accession>A0A917KAS1</accession>
<feature type="transmembrane region" description="Helical" evidence="17">
    <location>
        <begin position="172"/>
        <end position="191"/>
    </location>
</feature>
<comment type="similarity">
    <text evidence="2 17">Belongs to the UppP family.</text>
</comment>
<dbReference type="AlphaFoldDB" id="A0A917KAS1"/>
<dbReference type="PANTHER" id="PTHR30622:SF4">
    <property type="entry name" value="UNDECAPRENYL-DIPHOSPHATASE"/>
    <property type="match status" value="1"/>
</dbReference>
<dbReference type="Pfam" id="PF02673">
    <property type="entry name" value="BacA"/>
    <property type="match status" value="1"/>
</dbReference>
<keyword evidence="6 17" id="KW-0812">Transmembrane</keyword>
<feature type="transmembrane region" description="Helical" evidence="17">
    <location>
        <begin position="139"/>
        <end position="165"/>
    </location>
</feature>
<dbReference type="GO" id="GO:0005886">
    <property type="term" value="C:plasma membrane"/>
    <property type="evidence" value="ECO:0007669"/>
    <property type="project" value="UniProtKB-SubCell"/>
</dbReference>
<dbReference type="Proteomes" id="UP000637695">
    <property type="component" value="Unassembled WGS sequence"/>
</dbReference>
<name>A0A917KAS1_9BACL</name>
<dbReference type="GO" id="GO:0071555">
    <property type="term" value="P:cell wall organization"/>
    <property type="evidence" value="ECO:0007669"/>
    <property type="project" value="UniProtKB-KW"/>
</dbReference>
<keyword evidence="12 17" id="KW-0046">Antibiotic resistance</keyword>
<organism evidence="18 19">
    <name type="scientific">Alicyclobacillus cellulosilyticus</name>
    <dbReference type="NCBI Taxonomy" id="1003997"/>
    <lineage>
        <taxon>Bacteria</taxon>
        <taxon>Bacillati</taxon>
        <taxon>Bacillota</taxon>
        <taxon>Bacilli</taxon>
        <taxon>Bacillales</taxon>
        <taxon>Alicyclobacillaceae</taxon>
        <taxon>Alicyclobacillus</taxon>
    </lineage>
</organism>
<dbReference type="HAMAP" id="MF_01006">
    <property type="entry name" value="Undec_diphosphatase"/>
    <property type="match status" value="1"/>
</dbReference>
<feature type="transmembrane region" description="Helical" evidence="17">
    <location>
        <begin position="211"/>
        <end position="234"/>
    </location>
</feature>
<evidence type="ECO:0000256" key="1">
    <source>
        <dbReference type="ARBA" id="ARBA00004651"/>
    </source>
</evidence>
<proteinExistence type="inferred from homology"/>
<gene>
    <name evidence="18" type="primary">uppP4</name>
    <name evidence="17" type="synonym">uppP</name>
    <name evidence="18" type="ORF">GCM10010885_15690</name>
</gene>
<evidence type="ECO:0000256" key="11">
    <source>
        <dbReference type="ARBA" id="ARBA00023136"/>
    </source>
</evidence>
<evidence type="ECO:0000313" key="19">
    <source>
        <dbReference type="Proteomes" id="UP000637695"/>
    </source>
</evidence>
<keyword evidence="7 17" id="KW-0378">Hydrolase</keyword>
<keyword evidence="13 17" id="KW-0961">Cell wall biogenesis/degradation</keyword>
<evidence type="ECO:0000256" key="2">
    <source>
        <dbReference type="ARBA" id="ARBA00010621"/>
    </source>
</evidence>
<protein>
    <recommendedName>
        <fullName evidence="4 17">Undecaprenyl-diphosphatase</fullName>
        <ecNumber evidence="3 17">3.6.1.27</ecNumber>
    </recommendedName>
    <alternativeName>
        <fullName evidence="15 17">Bacitracin resistance protein</fullName>
    </alternativeName>
    <alternativeName>
        <fullName evidence="14 17">Undecaprenyl pyrophosphate phosphatase</fullName>
    </alternativeName>
</protein>
<keyword evidence="5 17" id="KW-1003">Cell membrane</keyword>
<keyword evidence="10 17" id="KW-1133">Transmembrane helix</keyword>
<keyword evidence="9 17" id="KW-0573">Peptidoglycan synthesis</keyword>
<feature type="transmembrane region" description="Helical" evidence="17">
    <location>
        <begin position="41"/>
        <end position="59"/>
    </location>
</feature>
<dbReference type="GO" id="GO:0008360">
    <property type="term" value="P:regulation of cell shape"/>
    <property type="evidence" value="ECO:0007669"/>
    <property type="project" value="UniProtKB-KW"/>
</dbReference>
<reference evidence="18" key="2">
    <citation type="submission" date="2020-09" db="EMBL/GenBank/DDBJ databases">
        <authorList>
            <person name="Sun Q."/>
            <person name="Ohkuma M."/>
        </authorList>
    </citation>
    <scope>NUCLEOTIDE SEQUENCE</scope>
    <source>
        <strain evidence="18">JCM 18487</strain>
    </source>
</reference>
<comment type="caution">
    <text evidence="18">The sequence shown here is derived from an EMBL/GenBank/DDBJ whole genome shotgun (WGS) entry which is preliminary data.</text>
</comment>
<comment type="function">
    <text evidence="17">Catalyzes the dephosphorylation of undecaprenyl diphosphate (UPP). Confers resistance to bacitracin.</text>
</comment>
<comment type="miscellaneous">
    <text evidence="17">Bacitracin is thought to be involved in the inhibition of peptidoglycan synthesis by sequestering undecaprenyl diphosphate, thereby reducing the pool of lipid carrier available.</text>
</comment>
<dbReference type="GO" id="GO:0050380">
    <property type="term" value="F:undecaprenyl-diphosphatase activity"/>
    <property type="evidence" value="ECO:0007669"/>
    <property type="project" value="UniProtKB-UniRule"/>
</dbReference>
<evidence type="ECO:0000256" key="6">
    <source>
        <dbReference type="ARBA" id="ARBA00022692"/>
    </source>
</evidence>
<dbReference type="EMBL" id="BMOY01000022">
    <property type="protein sequence ID" value="GGJ07399.1"/>
    <property type="molecule type" value="Genomic_DNA"/>
</dbReference>
<evidence type="ECO:0000256" key="7">
    <source>
        <dbReference type="ARBA" id="ARBA00022801"/>
    </source>
</evidence>
<feature type="transmembrane region" description="Helical" evidence="17">
    <location>
        <begin position="6"/>
        <end position="29"/>
    </location>
</feature>
<dbReference type="EC" id="3.6.1.27" evidence="3 17"/>
<evidence type="ECO:0000256" key="9">
    <source>
        <dbReference type="ARBA" id="ARBA00022984"/>
    </source>
</evidence>
<keyword evidence="11 17" id="KW-0472">Membrane</keyword>
<feature type="transmembrane region" description="Helical" evidence="17">
    <location>
        <begin position="241"/>
        <end position="259"/>
    </location>
</feature>
<evidence type="ECO:0000256" key="13">
    <source>
        <dbReference type="ARBA" id="ARBA00023316"/>
    </source>
</evidence>
<dbReference type="RefSeq" id="WP_188882264.1">
    <property type="nucleotide sequence ID" value="NZ_BMOY01000022.1"/>
</dbReference>
<dbReference type="PANTHER" id="PTHR30622">
    <property type="entry name" value="UNDECAPRENYL-DIPHOSPHATASE"/>
    <property type="match status" value="1"/>
</dbReference>
<reference evidence="18" key="1">
    <citation type="journal article" date="2014" name="Int. J. Syst. Evol. Microbiol.">
        <title>Complete genome sequence of Corynebacterium casei LMG S-19264T (=DSM 44701T), isolated from a smear-ripened cheese.</title>
        <authorList>
            <consortium name="US DOE Joint Genome Institute (JGI-PGF)"/>
            <person name="Walter F."/>
            <person name="Albersmeier A."/>
            <person name="Kalinowski J."/>
            <person name="Ruckert C."/>
        </authorList>
    </citation>
    <scope>NUCLEOTIDE SEQUENCE</scope>
    <source>
        <strain evidence="18">JCM 18487</strain>
    </source>
</reference>
<evidence type="ECO:0000313" key="18">
    <source>
        <dbReference type="EMBL" id="GGJ07399.1"/>
    </source>
</evidence>
<dbReference type="GO" id="GO:0009252">
    <property type="term" value="P:peptidoglycan biosynthetic process"/>
    <property type="evidence" value="ECO:0007669"/>
    <property type="project" value="UniProtKB-KW"/>
</dbReference>
<dbReference type="GO" id="GO:0046677">
    <property type="term" value="P:response to antibiotic"/>
    <property type="evidence" value="ECO:0007669"/>
    <property type="project" value="UniProtKB-UniRule"/>
</dbReference>
<evidence type="ECO:0000256" key="8">
    <source>
        <dbReference type="ARBA" id="ARBA00022960"/>
    </source>
</evidence>
<evidence type="ECO:0000256" key="14">
    <source>
        <dbReference type="ARBA" id="ARBA00032707"/>
    </source>
</evidence>
<keyword evidence="8 17" id="KW-0133">Cell shape</keyword>